<accession>A0A479ZZ88</accession>
<evidence type="ECO:0000313" key="2">
    <source>
        <dbReference type="Proteomes" id="UP000300142"/>
    </source>
</evidence>
<dbReference type="EMBL" id="BJCE01000109">
    <property type="protein sequence ID" value="GCL37995.1"/>
    <property type="molecule type" value="Genomic_DNA"/>
</dbReference>
<keyword evidence="2" id="KW-1185">Reference proteome</keyword>
<proteinExistence type="predicted"/>
<comment type="caution">
    <text evidence="1">The sequence shown here is derived from an EMBL/GenBank/DDBJ whole genome shotgun (WGS) entry which is preliminary data.</text>
</comment>
<dbReference type="Proteomes" id="UP000300142">
    <property type="component" value="Unassembled WGS sequence"/>
</dbReference>
<dbReference type="AlphaFoldDB" id="A0A479ZZ88"/>
<sequence length="34" mass="4100">METFLSSIPSPTNLQLFRRHTLHFFVYGRDDLPY</sequence>
<protein>
    <submittedName>
        <fullName evidence="1">Uncharacterized protein</fullName>
    </submittedName>
</protein>
<reference evidence="2" key="1">
    <citation type="submission" date="2019-02" db="EMBL/GenBank/DDBJ databases">
        <title>Draft genome sequence of Sphaerospermopsis reniformis NIES-1949.</title>
        <authorList>
            <person name="Yamaguchi H."/>
            <person name="Suzuki S."/>
            <person name="Kawachi M."/>
        </authorList>
    </citation>
    <scope>NUCLEOTIDE SEQUENCE [LARGE SCALE GENOMIC DNA]</scope>
    <source>
        <strain evidence="2">NIES-1949</strain>
    </source>
</reference>
<name>A0A479ZZ88_9CYAN</name>
<organism evidence="1 2">
    <name type="scientific">Sphaerospermopsis reniformis</name>
    <dbReference type="NCBI Taxonomy" id="531300"/>
    <lineage>
        <taxon>Bacteria</taxon>
        <taxon>Bacillati</taxon>
        <taxon>Cyanobacteriota</taxon>
        <taxon>Cyanophyceae</taxon>
        <taxon>Nostocales</taxon>
        <taxon>Aphanizomenonaceae</taxon>
        <taxon>Sphaerospermopsis</taxon>
    </lineage>
</organism>
<gene>
    <name evidence="1" type="ORF">SR1949_31080</name>
</gene>
<evidence type="ECO:0000313" key="1">
    <source>
        <dbReference type="EMBL" id="GCL37995.1"/>
    </source>
</evidence>